<keyword evidence="3" id="KW-1185">Reference proteome</keyword>
<evidence type="ECO:0000313" key="2">
    <source>
        <dbReference type="EMBL" id="KZT71708.1"/>
    </source>
</evidence>
<proteinExistence type="predicted"/>
<protein>
    <submittedName>
        <fullName evidence="2">Uncharacterized protein</fullName>
    </submittedName>
</protein>
<feature type="region of interest" description="Disordered" evidence="1">
    <location>
        <begin position="1"/>
        <end position="52"/>
    </location>
</feature>
<feature type="compositionally biased region" description="Polar residues" evidence="1">
    <location>
        <begin position="41"/>
        <end position="52"/>
    </location>
</feature>
<dbReference type="AlphaFoldDB" id="A0A165S9V9"/>
<evidence type="ECO:0000256" key="1">
    <source>
        <dbReference type="SAM" id="MobiDB-lite"/>
    </source>
</evidence>
<gene>
    <name evidence="2" type="ORF">DAEQUDRAFT_94021</name>
</gene>
<reference evidence="2 3" key="1">
    <citation type="journal article" date="2016" name="Mol. Biol. Evol.">
        <title>Comparative Genomics of Early-Diverging Mushroom-Forming Fungi Provides Insights into the Origins of Lignocellulose Decay Capabilities.</title>
        <authorList>
            <person name="Nagy L.G."/>
            <person name="Riley R."/>
            <person name="Tritt A."/>
            <person name="Adam C."/>
            <person name="Daum C."/>
            <person name="Floudas D."/>
            <person name="Sun H."/>
            <person name="Yadav J.S."/>
            <person name="Pangilinan J."/>
            <person name="Larsson K.H."/>
            <person name="Matsuura K."/>
            <person name="Barry K."/>
            <person name="Labutti K."/>
            <person name="Kuo R."/>
            <person name="Ohm R.A."/>
            <person name="Bhattacharya S.S."/>
            <person name="Shirouzu T."/>
            <person name="Yoshinaga Y."/>
            <person name="Martin F.M."/>
            <person name="Grigoriev I.V."/>
            <person name="Hibbett D.S."/>
        </authorList>
    </citation>
    <scope>NUCLEOTIDE SEQUENCE [LARGE SCALE GENOMIC DNA]</scope>
    <source>
        <strain evidence="2 3">L-15889</strain>
    </source>
</reference>
<organism evidence="2 3">
    <name type="scientific">Daedalea quercina L-15889</name>
    <dbReference type="NCBI Taxonomy" id="1314783"/>
    <lineage>
        <taxon>Eukaryota</taxon>
        <taxon>Fungi</taxon>
        <taxon>Dikarya</taxon>
        <taxon>Basidiomycota</taxon>
        <taxon>Agaricomycotina</taxon>
        <taxon>Agaricomycetes</taxon>
        <taxon>Polyporales</taxon>
        <taxon>Fomitopsis</taxon>
    </lineage>
</organism>
<feature type="region of interest" description="Disordered" evidence="1">
    <location>
        <begin position="105"/>
        <end position="139"/>
    </location>
</feature>
<sequence>MRSWMIGGSVSGASRRPDSRSQCGHGRTSNHSRATAPRQCGPSTSTPSSYNARASHRVRAGSLAGRNVLALRGLSAHAPCDFIPVASVHLLSHELPLRASVAVNGETPSPLSDSSTCAAGLNQNQSSSDASADPSDSRPGGFAISVRETCCATAAAEAHTCGLITDSLLMRATTGTDRRAPHGASRVKGGQGRGRVASLTGHGICVRARSRWRRCLVTLG</sequence>
<feature type="compositionally biased region" description="Polar residues" evidence="1">
    <location>
        <begin position="106"/>
        <end position="125"/>
    </location>
</feature>
<evidence type="ECO:0000313" key="3">
    <source>
        <dbReference type="Proteomes" id="UP000076727"/>
    </source>
</evidence>
<name>A0A165S9V9_9APHY</name>
<dbReference type="Proteomes" id="UP000076727">
    <property type="component" value="Unassembled WGS sequence"/>
</dbReference>
<feature type="region of interest" description="Disordered" evidence="1">
    <location>
        <begin position="176"/>
        <end position="195"/>
    </location>
</feature>
<accession>A0A165S9V9</accession>
<dbReference type="EMBL" id="KV429044">
    <property type="protein sequence ID" value="KZT71708.1"/>
    <property type="molecule type" value="Genomic_DNA"/>
</dbReference>